<dbReference type="InterPro" id="IPR038745">
    <property type="entry name" value="AT4G37440-like"/>
</dbReference>
<organism evidence="3 5">
    <name type="scientific">Sesamum indicum</name>
    <name type="common">Oriental sesame</name>
    <name type="synonym">Sesamum orientale</name>
    <dbReference type="NCBI Taxonomy" id="4182"/>
    <lineage>
        <taxon>Eukaryota</taxon>
        <taxon>Viridiplantae</taxon>
        <taxon>Streptophyta</taxon>
        <taxon>Embryophyta</taxon>
        <taxon>Tracheophyta</taxon>
        <taxon>Spermatophyta</taxon>
        <taxon>Magnoliopsida</taxon>
        <taxon>eudicotyledons</taxon>
        <taxon>Gunneridae</taxon>
        <taxon>Pentapetalae</taxon>
        <taxon>asterids</taxon>
        <taxon>lamiids</taxon>
        <taxon>Lamiales</taxon>
        <taxon>Pedaliaceae</taxon>
        <taxon>Sesamum</taxon>
    </lineage>
</organism>
<gene>
    <name evidence="4 5" type="primary">LOC105170520</name>
</gene>
<dbReference type="GeneID" id="105170520"/>
<dbReference type="RefSeq" id="XP_011089639.1">
    <property type="nucleotide sequence ID" value="XM_011091337.2"/>
</dbReference>
<evidence type="ECO:0000313" key="3">
    <source>
        <dbReference type="Proteomes" id="UP000504604"/>
    </source>
</evidence>
<sequence length="475" mass="53011">MGIEMDIGKRLEAKMEASAYKGTGIFAKELEDELMKFTMKSEDNKVDAHLIEKTEEVLRNTEDVNITDCTKSLGNELVEAAYQDTTESSSSFDDSDSGVENVDTLGDSEASSDFHGDTASALDIDGSGEKFRMRKRKLTSHWRSFVQPLMWRCKWVELQIQKLQSQAQQYDRELEAYNKQKQIQLENSILVDGVKSLPFSQTNARSDILKRKKRRTTEATMDVAAYMSHHNLFSYYENRKSFTEGALMSNELKNPATRKVYTEDEFWINDELLSIAPGDGDNSLEHILGKIDYLQSQVGKLKSRVDKVMHENAGKFSGTEDLTLPMACNASPPNSGDRMAVGTYIASQLISEYSMGNALVPESAVTSQGDVATDANGSKDHACFADAHENDEDGVLIDNERVKEEMNSFEEVKITPIQTPLVLKDGSGNTTPPVQGEPDLPTDDQPPPKIRSIAKLTAPKSKKKRGRRKVAGRRR</sequence>
<dbReference type="AlphaFoldDB" id="A0A6I9TX38"/>
<name>A0A6I9TX38_SESIN</name>
<reference evidence="4 5" key="2">
    <citation type="submission" date="2025-04" db="UniProtKB">
        <authorList>
            <consortium name="RefSeq"/>
        </authorList>
    </citation>
    <scope>IDENTIFICATION</scope>
</reference>
<dbReference type="Proteomes" id="UP000504604">
    <property type="component" value="Linkage group LG1"/>
</dbReference>
<feature type="compositionally biased region" description="Basic residues" evidence="2">
    <location>
        <begin position="460"/>
        <end position="475"/>
    </location>
</feature>
<evidence type="ECO:0000256" key="2">
    <source>
        <dbReference type="SAM" id="MobiDB-lite"/>
    </source>
</evidence>
<keyword evidence="1" id="KW-0175">Coiled coil</keyword>
<dbReference type="OrthoDB" id="21648at2759"/>
<accession>A0A6I9TX38</accession>
<feature type="region of interest" description="Disordered" evidence="2">
    <location>
        <begin position="418"/>
        <end position="475"/>
    </location>
</feature>
<evidence type="ECO:0000313" key="5">
    <source>
        <dbReference type="RefSeq" id="XP_011089639.1"/>
    </source>
</evidence>
<keyword evidence="3" id="KW-1185">Reference proteome</keyword>
<dbReference type="PANTHER" id="PTHR34057">
    <property type="entry name" value="ELONGATION FACTOR"/>
    <property type="match status" value="1"/>
</dbReference>
<dbReference type="KEGG" id="sind:105170520"/>
<protein>
    <submittedName>
        <fullName evidence="4 5">Uncharacterized protein LOC105170520 isoform X1</fullName>
    </submittedName>
</protein>
<reference evidence="3" key="1">
    <citation type="submission" date="2024-10" db="UniProtKB">
        <authorList>
            <consortium name="RefSeq"/>
        </authorList>
    </citation>
    <scope>NUCLEOTIDE SEQUENCE [LARGE SCALE GENOMIC DNA]</scope>
    <source>
        <strain evidence="3">cv. Zhongzhi No. 13</strain>
    </source>
</reference>
<dbReference type="RefSeq" id="XP_011089622.1">
    <property type="nucleotide sequence ID" value="XM_011091320.2"/>
</dbReference>
<feature type="coiled-coil region" evidence="1">
    <location>
        <begin position="153"/>
        <end position="187"/>
    </location>
</feature>
<dbReference type="PANTHER" id="PTHR34057:SF10">
    <property type="entry name" value="TRANSPOSASE, PTTA_EN_SPM, PLANT"/>
    <property type="match status" value="1"/>
</dbReference>
<evidence type="ECO:0000313" key="4">
    <source>
        <dbReference type="RefSeq" id="XP_011089622.1"/>
    </source>
</evidence>
<proteinExistence type="predicted"/>
<dbReference type="CDD" id="cd11650">
    <property type="entry name" value="AT4G37440_like"/>
    <property type="match status" value="1"/>
</dbReference>
<evidence type="ECO:0000256" key="1">
    <source>
        <dbReference type="SAM" id="Coils"/>
    </source>
</evidence>
<feature type="region of interest" description="Disordered" evidence="2">
    <location>
        <begin position="84"/>
        <end position="121"/>
    </location>
</feature>